<evidence type="ECO:0000256" key="7">
    <source>
        <dbReference type="ARBA" id="ARBA00023242"/>
    </source>
</evidence>
<dbReference type="PANTHER" id="PTHR15201">
    <property type="entry name" value="CRSP70"/>
    <property type="match status" value="1"/>
</dbReference>
<dbReference type="PROSITE" id="PS51319">
    <property type="entry name" value="TFIIS_N"/>
    <property type="match status" value="1"/>
</dbReference>
<dbReference type="InterPro" id="IPR031417">
    <property type="entry name" value="Med26_Mid"/>
</dbReference>
<evidence type="ECO:0000313" key="14">
    <source>
        <dbReference type="Proteomes" id="UP000472265"/>
    </source>
</evidence>
<dbReference type="GO" id="GO:0070847">
    <property type="term" value="C:core mediator complex"/>
    <property type="evidence" value="ECO:0007669"/>
    <property type="project" value="TreeGrafter"/>
</dbReference>
<dbReference type="InterPro" id="IPR042376">
    <property type="entry name" value="MED26"/>
</dbReference>
<protein>
    <recommendedName>
        <fullName evidence="3">Mediator of RNA polymerase II transcription subunit 26</fullName>
    </recommendedName>
    <alternativeName>
        <fullName evidence="8">Cofactor required for Sp1 transcriptional activation subunit 7</fullName>
    </alternativeName>
    <alternativeName>
        <fullName evidence="9">Mediator complex subunit 26</fullName>
    </alternativeName>
</protein>
<evidence type="ECO:0000256" key="8">
    <source>
        <dbReference type="ARBA" id="ARBA00030125"/>
    </source>
</evidence>
<reference evidence="13" key="1">
    <citation type="submission" date="2021-04" db="EMBL/GenBank/DDBJ databases">
        <authorList>
            <consortium name="Wellcome Sanger Institute Data Sharing"/>
        </authorList>
    </citation>
    <scope>NUCLEOTIDE SEQUENCE [LARGE SCALE GENOMIC DNA]</scope>
</reference>
<feature type="compositionally biased region" description="Polar residues" evidence="11">
    <location>
        <begin position="321"/>
        <end position="354"/>
    </location>
</feature>
<dbReference type="SMART" id="SM00509">
    <property type="entry name" value="TFS2N"/>
    <property type="match status" value="1"/>
</dbReference>
<reference evidence="13" key="3">
    <citation type="submission" date="2025-09" db="UniProtKB">
        <authorList>
            <consortium name="Ensembl"/>
        </authorList>
    </citation>
    <scope>IDENTIFICATION</scope>
</reference>
<evidence type="ECO:0000256" key="5">
    <source>
        <dbReference type="ARBA" id="ARBA00023159"/>
    </source>
</evidence>
<evidence type="ECO:0000256" key="3">
    <source>
        <dbReference type="ARBA" id="ARBA00019686"/>
    </source>
</evidence>
<name>A0A671VFX7_SPAAU</name>
<gene>
    <name evidence="13" type="primary">MED26</name>
</gene>
<dbReference type="PANTHER" id="PTHR15201:SF1">
    <property type="entry name" value="MEDIATOR OF RNA POLYMERASE II TRANSCRIPTION SUBUNIT 26"/>
    <property type="match status" value="1"/>
</dbReference>
<dbReference type="InterPro" id="IPR031416">
    <property type="entry name" value="Med26_C"/>
</dbReference>
<evidence type="ECO:0000313" key="13">
    <source>
        <dbReference type="Ensembl" id="ENSSAUP00010025039.1"/>
    </source>
</evidence>
<evidence type="ECO:0000256" key="11">
    <source>
        <dbReference type="SAM" id="MobiDB-lite"/>
    </source>
</evidence>
<dbReference type="Pfam" id="PF08711">
    <property type="entry name" value="Med26"/>
    <property type="match status" value="1"/>
</dbReference>
<dbReference type="Gene3D" id="1.20.930.10">
    <property type="entry name" value="Conserved domain common to transcription factors TFIIS, elongin A, CRSP70"/>
    <property type="match status" value="1"/>
</dbReference>
<dbReference type="Ensembl" id="ENSSAUT00010026454.1">
    <property type="protein sequence ID" value="ENSSAUP00010025039.1"/>
    <property type="gene ID" value="ENSSAUG00010010945.1"/>
</dbReference>
<dbReference type="InterPro" id="IPR035441">
    <property type="entry name" value="TFIIS/LEDGF_dom_sf"/>
</dbReference>
<dbReference type="Pfam" id="PF15693">
    <property type="entry name" value="Med26_C"/>
    <property type="match status" value="1"/>
</dbReference>
<accession>A0A671VFX7</accession>
<dbReference type="AlphaFoldDB" id="A0A671VFX7"/>
<dbReference type="GO" id="GO:0006357">
    <property type="term" value="P:regulation of transcription by RNA polymerase II"/>
    <property type="evidence" value="ECO:0007669"/>
    <property type="project" value="InterPro"/>
</dbReference>
<comment type="subcellular location">
    <subcellularLocation>
        <location evidence="1 10">Nucleus</location>
    </subcellularLocation>
</comment>
<dbReference type="GO" id="GO:0003712">
    <property type="term" value="F:transcription coregulator activity"/>
    <property type="evidence" value="ECO:0007669"/>
    <property type="project" value="TreeGrafter"/>
</dbReference>
<dbReference type="SUPFAM" id="SSF47676">
    <property type="entry name" value="Conserved domain common to transcription factors TFIIS, elongin A, CRSP70"/>
    <property type="match status" value="1"/>
</dbReference>
<proteinExistence type="inferred from homology"/>
<feature type="compositionally biased region" description="Polar residues" evidence="11">
    <location>
        <begin position="268"/>
        <end position="291"/>
    </location>
</feature>
<evidence type="ECO:0000256" key="1">
    <source>
        <dbReference type="ARBA" id="ARBA00004123"/>
    </source>
</evidence>
<evidence type="ECO:0000256" key="10">
    <source>
        <dbReference type="PROSITE-ProRule" id="PRU00649"/>
    </source>
</evidence>
<keyword evidence="4" id="KW-0805">Transcription regulation</keyword>
<evidence type="ECO:0000256" key="2">
    <source>
        <dbReference type="ARBA" id="ARBA00009681"/>
    </source>
</evidence>
<keyword evidence="7 10" id="KW-0539">Nucleus</keyword>
<dbReference type="CDD" id="cd00183">
    <property type="entry name" value="TFIIS_I"/>
    <property type="match status" value="1"/>
</dbReference>
<dbReference type="GO" id="GO:0016592">
    <property type="term" value="C:mediator complex"/>
    <property type="evidence" value="ECO:0007669"/>
    <property type="project" value="InterPro"/>
</dbReference>
<dbReference type="OMA" id="GAHPCIS"/>
<feature type="domain" description="TFIIS N-terminal" evidence="12">
    <location>
        <begin position="12"/>
        <end position="123"/>
    </location>
</feature>
<keyword evidence="5" id="KW-0010">Activator</keyword>
<evidence type="ECO:0000259" key="12">
    <source>
        <dbReference type="PROSITE" id="PS51319"/>
    </source>
</evidence>
<dbReference type="Proteomes" id="UP000472265">
    <property type="component" value="Chromosome 11"/>
</dbReference>
<dbReference type="Pfam" id="PF15694">
    <property type="entry name" value="Med26_M"/>
    <property type="match status" value="1"/>
</dbReference>
<organism evidence="13 14">
    <name type="scientific">Sparus aurata</name>
    <name type="common">Gilthead sea bream</name>
    <dbReference type="NCBI Taxonomy" id="8175"/>
    <lineage>
        <taxon>Eukaryota</taxon>
        <taxon>Metazoa</taxon>
        <taxon>Chordata</taxon>
        <taxon>Craniata</taxon>
        <taxon>Vertebrata</taxon>
        <taxon>Euteleostomi</taxon>
        <taxon>Actinopterygii</taxon>
        <taxon>Neopterygii</taxon>
        <taxon>Teleostei</taxon>
        <taxon>Neoteleostei</taxon>
        <taxon>Acanthomorphata</taxon>
        <taxon>Eupercaria</taxon>
        <taxon>Spariformes</taxon>
        <taxon>Sparidae</taxon>
        <taxon>Sparus</taxon>
    </lineage>
</organism>
<reference evidence="13" key="2">
    <citation type="submission" date="2025-08" db="UniProtKB">
        <authorList>
            <consortium name="Ensembl"/>
        </authorList>
    </citation>
    <scope>IDENTIFICATION</scope>
</reference>
<evidence type="ECO:0000256" key="4">
    <source>
        <dbReference type="ARBA" id="ARBA00023015"/>
    </source>
</evidence>
<dbReference type="GeneTree" id="ENSGT00390000000259"/>
<keyword evidence="14" id="KW-1185">Reference proteome</keyword>
<feature type="region of interest" description="Disordered" evidence="11">
    <location>
        <begin position="253"/>
        <end position="355"/>
    </location>
</feature>
<dbReference type="InParanoid" id="A0A671VFX7"/>
<evidence type="ECO:0000256" key="9">
    <source>
        <dbReference type="ARBA" id="ARBA00031968"/>
    </source>
</evidence>
<keyword evidence="6" id="KW-0804">Transcription</keyword>
<dbReference type="GO" id="GO:0010628">
    <property type="term" value="P:positive regulation of gene expression"/>
    <property type="evidence" value="ECO:0007669"/>
    <property type="project" value="TreeGrafter"/>
</dbReference>
<feature type="compositionally biased region" description="Polar residues" evidence="11">
    <location>
        <begin position="200"/>
        <end position="216"/>
    </location>
</feature>
<feature type="region of interest" description="Disordered" evidence="11">
    <location>
        <begin position="464"/>
        <end position="485"/>
    </location>
</feature>
<dbReference type="InterPro" id="IPR017923">
    <property type="entry name" value="TFIIS_N"/>
</dbReference>
<feature type="compositionally biased region" description="Polar residues" evidence="11">
    <location>
        <begin position="135"/>
        <end position="157"/>
    </location>
</feature>
<evidence type="ECO:0000256" key="6">
    <source>
        <dbReference type="ARBA" id="ARBA00023163"/>
    </source>
</evidence>
<sequence length="610" mass="67204">MTAATATATPLVMRDRLLQAIDGQSNICNMVAVMEVISYLEKYPITKEALEVGSIHAYCVCIQNEMLLKPFKSQLLYKTDIIFLKETRIGKLINDVRKKTKNEDLARRAKKLLRNWQKLIEPGKGEVSSKGHTGASWSSNGTAHPCISTPTATTPSGKTGPELKNRNDFNNYSSPRVEKLSNRKRKGDQKEGQLLPAKISKTTLNDKIQNSKQLPTNGIGGSSEIITDTCAHQPLDRDISEPLDSDRLNKIPVNAVKPHPSAPGYSKPPSTSSLLKASVLQQQARQEQAASGGQHRPRSPRGSMHSPQTPKQEAVVKKTALQVQSPSSLTVRPGSVDTSGLGSSPQPFSVSVQGLHTDGSWSADLDSKSRLPDTSLHNSVIGCSNGVSLEDGGAVSNTGKRRGHKYKTKDYVVKLDNQAVEDSTKPVRLKDRRLTFDPVTGQIKSSFHKESCQEGEVRLDLKTESQWSEQPKQNPPVGPSPFQQTDWKELSRSDIIQSYLSQQSNVLTSSGAHTPGAHFFMTEFLKKEEHQSKDAKKTHTLAPELPARVLPGISRDVISEDLDRLHTQHWSGVNGCYDTKGNWFDWTDCISLDPHGDESRLNILPYVCLD</sequence>
<dbReference type="InterPro" id="IPR003617">
    <property type="entry name" value="TFIIS/CRSP70_N_sub"/>
</dbReference>
<comment type="similarity">
    <text evidence="2">Belongs to the Mediator complex subunit 26 family.</text>
</comment>
<feature type="region of interest" description="Disordered" evidence="11">
    <location>
        <begin position="123"/>
        <end position="221"/>
    </location>
</feature>